<organism evidence="1">
    <name type="scientific">marine sediment metagenome</name>
    <dbReference type="NCBI Taxonomy" id="412755"/>
    <lineage>
        <taxon>unclassified sequences</taxon>
        <taxon>metagenomes</taxon>
        <taxon>ecological metagenomes</taxon>
    </lineage>
</organism>
<dbReference type="EMBL" id="BARU01029038">
    <property type="protein sequence ID" value="GAH62870.1"/>
    <property type="molecule type" value="Genomic_DNA"/>
</dbReference>
<reference evidence="1" key="1">
    <citation type="journal article" date="2014" name="Front. Microbiol.">
        <title>High frequency of phylogenetically diverse reductive dehalogenase-homologous genes in deep subseafloor sedimentary metagenomes.</title>
        <authorList>
            <person name="Kawai M."/>
            <person name="Futagami T."/>
            <person name="Toyoda A."/>
            <person name="Takaki Y."/>
            <person name="Nishi S."/>
            <person name="Hori S."/>
            <person name="Arai W."/>
            <person name="Tsubouchi T."/>
            <person name="Morono Y."/>
            <person name="Uchiyama I."/>
            <person name="Ito T."/>
            <person name="Fujiyama A."/>
            <person name="Inagaki F."/>
            <person name="Takami H."/>
        </authorList>
    </citation>
    <scope>NUCLEOTIDE SEQUENCE</scope>
    <source>
        <strain evidence="1">Expedition CK06-06</strain>
    </source>
</reference>
<accession>X1I0M5</accession>
<sequence>TLHLFNLIKKVQNAEITEEEARGEIVKGEKYE</sequence>
<feature type="non-terminal residue" evidence="1">
    <location>
        <position position="1"/>
    </location>
</feature>
<gene>
    <name evidence="1" type="ORF">S03H2_46268</name>
</gene>
<name>X1I0M5_9ZZZZ</name>
<proteinExistence type="predicted"/>
<evidence type="ECO:0000313" key="1">
    <source>
        <dbReference type="EMBL" id="GAH62870.1"/>
    </source>
</evidence>
<comment type="caution">
    <text evidence="1">The sequence shown here is derived from an EMBL/GenBank/DDBJ whole genome shotgun (WGS) entry which is preliminary data.</text>
</comment>
<dbReference type="AlphaFoldDB" id="X1I0M5"/>
<protein>
    <submittedName>
        <fullName evidence="1">Uncharacterized protein</fullName>
    </submittedName>
</protein>